<dbReference type="PaxDb" id="3635-A0A1U8JER3"/>
<dbReference type="KEGG" id="ghi:107904787"/>
<dbReference type="RefSeq" id="XP_016686764.1">
    <property type="nucleotide sequence ID" value="XM_016831275.2"/>
</dbReference>
<dbReference type="GeneID" id="107904787"/>
<dbReference type="SMR" id="A0A1U8JER3"/>
<evidence type="ECO:0000313" key="5">
    <source>
        <dbReference type="Proteomes" id="UP000818029"/>
    </source>
</evidence>
<dbReference type="OrthoDB" id="987709at2759"/>
<dbReference type="GO" id="GO:0005737">
    <property type="term" value="C:cytoplasm"/>
    <property type="evidence" value="ECO:0000318"/>
    <property type="project" value="GO_Central"/>
</dbReference>
<dbReference type="GO" id="GO:0051923">
    <property type="term" value="P:sulfation"/>
    <property type="evidence" value="ECO:0000318"/>
    <property type="project" value="GO_Central"/>
</dbReference>
<reference evidence="6" key="2">
    <citation type="submission" date="2025-08" db="UniProtKB">
        <authorList>
            <consortium name="RefSeq"/>
        </authorList>
    </citation>
    <scope>IDENTIFICATION</scope>
</reference>
<accession>A0A1U8JER3</accession>
<dbReference type="SUPFAM" id="SSF52540">
    <property type="entry name" value="P-loop containing nucleoside triphosphate hydrolases"/>
    <property type="match status" value="1"/>
</dbReference>
<dbReference type="Proteomes" id="UP000818029">
    <property type="component" value="Chromosome D05"/>
</dbReference>
<keyword evidence="2 3" id="KW-0808">Transferase</keyword>
<evidence type="ECO:0000313" key="6">
    <source>
        <dbReference type="RefSeq" id="XP_016686764.1"/>
    </source>
</evidence>
<evidence type="ECO:0000256" key="1">
    <source>
        <dbReference type="ARBA" id="ARBA00005771"/>
    </source>
</evidence>
<evidence type="ECO:0000256" key="3">
    <source>
        <dbReference type="RuleBase" id="RU361155"/>
    </source>
</evidence>
<sequence>MESKESSLGTPSAAASNADDLGLTQFQGFWIPSRSVPTSSIIAFQKNFQALDDDIIVVSKPKSGTTWLKALVFSIVNRHHYTFSNTPLNSTNPHLLVPYLDIHLYKKNPNPDLSTISSPRLFSTHLPYPMLADSIKRSNCRIVYIIRNPFDIIVSLWHFLRFMDDRSVEDHFEMFCRGEEGYGPFWDHALGYWNMSLEKPSNVLFLRYEELKEDPVAQTKRLAAFLGFPFSIEEEKTGMVNQIVDFCSFNNLKDLEVNKTGKNPGSIIPNNKLFFRSGKVGDYVNHLSPTAVERLSNILEEKLSGSGLTFK</sequence>
<dbReference type="Gene3D" id="3.40.50.300">
    <property type="entry name" value="P-loop containing nucleotide triphosphate hydrolases"/>
    <property type="match status" value="1"/>
</dbReference>
<organism evidence="5 6">
    <name type="scientific">Gossypium hirsutum</name>
    <name type="common">Upland cotton</name>
    <name type="synonym">Gossypium mexicanum</name>
    <dbReference type="NCBI Taxonomy" id="3635"/>
    <lineage>
        <taxon>Eukaryota</taxon>
        <taxon>Viridiplantae</taxon>
        <taxon>Streptophyta</taxon>
        <taxon>Embryophyta</taxon>
        <taxon>Tracheophyta</taxon>
        <taxon>Spermatophyta</taxon>
        <taxon>Magnoliopsida</taxon>
        <taxon>eudicotyledons</taxon>
        <taxon>Gunneridae</taxon>
        <taxon>Pentapetalae</taxon>
        <taxon>rosids</taxon>
        <taxon>malvids</taxon>
        <taxon>Malvales</taxon>
        <taxon>Malvaceae</taxon>
        <taxon>Malvoideae</taxon>
        <taxon>Gossypium</taxon>
    </lineage>
</organism>
<dbReference type="InterPro" id="IPR000863">
    <property type="entry name" value="Sulfotransferase_dom"/>
</dbReference>
<reference evidence="5" key="1">
    <citation type="journal article" date="2020" name="Nat. Genet.">
        <title>Genomic diversifications of five Gossypium allopolyploid species and their impact on cotton improvement.</title>
        <authorList>
            <person name="Chen Z.J."/>
            <person name="Sreedasyam A."/>
            <person name="Ando A."/>
            <person name="Song Q."/>
            <person name="De Santiago L.M."/>
            <person name="Hulse-Kemp A.M."/>
            <person name="Ding M."/>
            <person name="Ye W."/>
            <person name="Kirkbride R.C."/>
            <person name="Jenkins J."/>
            <person name="Plott C."/>
            <person name="Lovell J."/>
            <person name="Lin Y.M."/>
            <person name="Vaughn R."/>
            <person name="Liu B."/>
            <person name="Simpson S."/>
            <person name="Scheffler B.E."/>
            <person name="Wen L."/>
            <person name="Saski C.A."/>
            <person name="Grover C.E."/>
            <person name="Hu G."/>
            <person name="Conover J.L."/>
            <person name="Carlson J.W."/>
            <person name="Shu S."/>
            <person name="Boston L.B."/>
            <person name="Williams M."/>
            <person name="Peterson D.G."/>
            <person name="McGee K."/>
            <person name="Jones D.C."/>
            <person name="Wendel J.F."/>
            <person name="Stelly D.M."/>
            <person name="Grimwood J."/>
            <person name="Schmutz J."/>
        </authorList>
    </citation>
    <scope>NUCLEOTIDE SEQUENCE [LARGE SCALE GENOMIC DNA]</scope>
    <source>
        <strain evidence="5">cv. TM-1</strain>
    </source>
</reference>
<dbReference type="InterPro" id="IPR027417">
    <property type="entry name" value="P-loop_NTPase"/>
</dbReference>
<protein>
    <recommendedName>
        <fullName evidence="3">Sulfotransferase</fullName>
        <ecNumber evidence="3">2.8.2.-</ecNumber>
    </recommendedName>
</protein>
<dbReference type="OMA" id="HCLNDAM"/>
<dbReference type="EC" id="2.8.2.-" evidence="3"/>
<proteinExistence type="inferred from homology"/>
<dbReference type="AlphaFoldDB" id="A0A1U8JER3"/>
<keyword evidence="5" id="KW-1185">Reference proteome</keyword>
<dbReference type="Pfam" id="PF00685">
    <property type="entry name" value="Sulfotransfer_1"/>
    <property type="match status" value="1"/>
</dbReference>
<feature type="domain" description="Sulfotransferase" evidence="4">
    <location>
        <begin position="52"/>
        <end position="307"/>
    </location>
</feature>
<dbReference type="PANTHER" id="PTHR11783">
    <property type="entry name" value="SULFOTRANSFERASE SULT"/>
    <property type="match status" value="1"/>
</dbReference>
<evidence type="ECO:0000256" key="2">
    <source>
        <dbReference type="ARBA" id="ARBA00022679"/>
    </source>
</evidence>
<comment type="similarity">
    <text evidence="1 3">Belongs to the sulfotransferase 1 family.</text>
</comment>
<name>A0A1U8JER3_GOSHI</name>
<dbReference type="GO" id="GO:0008146">
    <property type="term" value="F:sulfotransferase activity"/>
    <property type="evidence" value="ECO:0000318"/>
    <property type="project" value="GO_Central"/>
</dbReference>
<gene>
    <name evidence="6" type="primary">LOC107904787</name>
</gene>
<evidence type="ECO:0000259" key="4">
    <source>
        <dbReference type="Pfam" id="PF00685"/>
    </source>
</evidence>